<keyword evidence="2" id="KW-0378">Hydrolase</keyword>
<sequence>MTAAPTQPPAVTVPAAEGRFEWHTYAGAPGARRYKLYVPASYDARRPAPLVVMLHGCTQDPDDLARGTRMNAAAERSGALVAYPEQVATANPLRCWRWFEAAQQRRDGEEVALVAGITREVMQRFAVDARRVYLAGISAGGAMALIVAASHPELYASAASHSGVAVGVAVTAEAAWAMMRTGAPDGMDLAARLLAVAGEPSRAVPLLVVHGLADNTVSARNARQIAEQWAMAFGPVPNGAPESAEVRGRRVELARWGRGGSTLVELAVVSELGHAWSGGSRAGTFADEAGPEATELMLAFFARHPRDE</sequence>
<dbReference type="GO" id="GO:0005576">
    <property type="term" value="C:extracellular region"/>
    <property type="evidence" value="ECO:0007669"/>
    <property type="project" value="InterPro"/>
</dbReference>
<dbReference type="Pfam" id="PF10503">
    <property type="entry name" value="Esterase_PHB"/>
    <property type="match status" value="1"/>
</dbReference>
<proteinExistence type="predicted"/>
<dbReference type="Proteomes" id="UP000019151">
    <property type="component" value="Chromosome"/>
</dbReference>
<name>W0RJL5_9BACT</name>
<dbReference type="SUPFAM" id="SSF53474">
    <property type="entry name" value="alpha/beta-Hydrolases"/>
    <property type="match status" value="1"/>
</dbReference>
<organism evidence="3 4">
    <name type="scientific">Gemmatirosa kalamazoonensis</name>
    <dbReference type="NCBI Taxonomy" id="861299"/>
    <lineage>
        <taxon>Bacteria</taxon>
        <taxon>Pseudomonadati</taxon>
        <taxon>Gemmatimonadota</taxon>
        <taxon>Gemmatimonadia</taxon>
        <taxon>Gemmatimonadales</taxon>
        <taxon>Gemmatimonadaceae</taxon>
        <taxon>Gemmatirosa</taxon>
    </lineage>
</organism>
<evidence type="ECO:0000256" key="2">
    <source>
        <dbReference type="ARBA" id="ARBA00022801"/>
    </source>
</evidence>
<dbReference type="RefSeq" id="WP_025412715.1">
    <property type="nucleotide sequence ID" value="NZ_CP007128.1"/>
</dbReference>
<evidence type="ECO:0000313" key="3">
    <source>
        <dbReference type="EMBL" id="AHG91264.1"/>
    </source>
</evidence>
<dbReference type="STRING" id="861299.J421_3727"/>
<gene>
    <name evidence="3" type="ORF">J421_3727</name>
</gene>
<dbReference type="PANTHER" id="PTHR43037:SF1">
    <property type="entry name" value="BLL1128 PROTEIN"/>
    <property type="match status" value="1"/>
</dbReference>
<dbReference type="EMBL" id="CP007128">
    <property type="protein sequence ID" value="AHG91264.1"/>
    <property type="molecule type" value="Genomic_DNA"/>
</dbReference>
<dbReference type="PATRIC" id="fig|861299.3.peg.3782"/>
<dbReference type="OrthoDB" id="9767239at2"/>
<protein>
    <submittedName>
        <fullName evidence="3">Esterase, PHB depolymerase family</fullName>
    </submittedName>
</protein>
<dbReference type="eggNOG" id="COG3509">
    <property type="taxonomic scope" value="Bacteria"/>
</dbReference>
<dbReference type="Gene3D" id="3.40.50.1820">
    <property type="entry name" value="alpha/beta hydrolase"/>
    <property type="match status" value="1"/>
</dbReference>
<keyword evidence="4" id="KW-1185">Reference proteome</keyword>
<accession>W0RJL5</accession>
<dbReference type="AlphaFoldDB" id="W0RJL5"/>
<dbReference type="InterPro" id="IPR010126">
    <property type="entry name" value="Esterase_phb"/>
</dbReference>
<dbReference type="KEGG" id="gba:J421_3727"/>
<dbReference type="PANTHER" id="PTHR43037">
    <property type="entry name" value="UNNAMED PRODUCT-RELATED"/>
    <property type="match status" value="1"/>
</dbReference>
<dbReference type="InterPro" id="IPR029058">
    <property type="entry name" value="AB_hydrolase_fold"/>
</dbReference>
<dbReference type="HOGENOM" id="CLU_027551_0_1_0"/>
<evidence type="ECO:0000313" key="4">
    <source>
        <dbReference type="Proteomes" id="UP000019151"/>
    </source>
</evidence>
<dbReference type="NCBIfam" id="TIGR01840">
    <property type="entry name" value="esterase_phb"/>
    <property type="match status" value="1"/>
</dbReference>
<reference evidence="3 4" key="1">
    <citation type="journal article" date="2014" name="Genome Announc.">
        <title>Genome Sequence and Methylome of Soil Bacterium Gemmatirosa kalamazoonensis KBS708T, a Member of the Rarely Cultivated Gemmatimonadetes Phylum.</title>
        <authorList>
            <person name="Debruyn J.M."/>
            <person name="Radosevich M."/>
            <person name="Wommack K.E."/>
            <person name="Polson S.W."/>
            <person name="Hauser L.J."/>
            <person name="Fawaz M.N."/>
            <person name="Korlach J."/>
            <person name="Tsai Y.C."/>
        </authorList>
    </citation>
    <scope>NUCLEOTIDE SEQUENCE [LARGE SCALE GENOMIC DNA]</scope>
    <source>
        <strain evidence="3 4">KBS708</strain>
    </source>
</reference>
<dbReference type="GO" id="GO:0016787">
    <property type="term" value="F:hydrolase activity"/>
    <property type="evidence" value="ECO:0007669"/>
    <property type="project" value="UniProtKB-KW"/>
</dbReference>
<keyword evidence="1" id="KW-0732">Signal</keyword>
<dbReference type="InParanoid" id="W0RJL5"/>
<dbReference type="InterPro" id="IPR050955">
    <property type="entry name" value="Plant_Biomass_Hydrol_Est"/>
</dbReference>
<evidence type="ECO:0000256" key="1">
    <source>
        <dbReference type="ARBA" id="ARBA00022729"/>
    </source>
</evidence>